<reference evidence="6 8" key="2">
    <citation type="submission" date="2016-09" db="EMBL/GenBank/DDBJ databases">
        <title>Draft Genome Sequence of four Alteromonas macleodii strains isolated from copper coupons and grown long-term at elevated copper levels.</title>
        <authorList>
            <person name="Cusick K."/>
            <person name="Dale J."/>
            <person name="Little B."/>
            <person name="Biffinger J."/>
        </authorList>
    </citation>
    <scope>NUCLEOTIDE SEQUENCE [LARGE SCALE GENOMIC DNA]</scope>
    <source>
        <strain evidence="6 8">KCP01</strain>
    </source>
</reference>
<dbReference type="RefSeq" id="WP_014980266.1">
    <property type="nucleotide sequence ID" value="NZ_JAHAWA010000019.1"/>
</dbReference>
<dbReference type="EMBL" id="MIPY01000022">
    <property type="protein sequence ID" value="OES28444.1"/>
    <property type="molecule type" value="Genomic_DNA"/>
</dbReference>
<evidence type="ECO:0000313" key="7">
    <source>
        <dbReference type="Proteomes" id="UP000063991"/>
    </source>
</evidence>
<gene>
    <name evidence="5" type="ORF">AVL55_16505</name>
    <name evidence="6" type="ORF">BFV95_3442</name>
</gene>
<organism evidence="5 7">
    <name type="scientific">Alteromonas macleodii</name>
    <name type="common">Pseudoalteromonas macleodii</name>
    <dbReference type="NCBI Taxonomy" id="28108"/>
    <lineage>
        <taxon>Bacteria</taxon>
        <taxon>Pseudomonadati</taxon>
        <taxon>Pseudomonadota</taxon>
        <taxon>Gammaproteobacteria</taxon>
        <taxon>Alteromonadales</taxon>
        <taxon>Alteromonadaceae</taxon>
        <taxon>Alteromonas/Salinimonas group</taxon>
        <taxon>Alteromonas</taxon>
    </lineage>
</organism>
<proteinExistence type="predicted"/>
<evidence type="ECO:0000256" key="1">
    <source>
        <dbReference type="ARBA" id="ARBA00003989"/>
    </source>
</evidence>
<dbReference type="PATRIC" id="fig|28108.53.peg.3304"/>
<protein>
    <recommendedName>
        <fullName evidence="2">Curli production assembly/transport component CsgF</fullName>
    </recommendedName>
</protein>
<keyword evidence="8" id="KW-1185">Reference proteome</keyword>
<accession>A0A126Q2S8</accession>
<dbReference type="Proteomes" id="UP000063991">
    <property type="component" value="Chromosome"/>
</dbReference>
<evidence type="ECO:0000256" key="2">
    <source>
        <dbReference type="ARBA" id="ARBA00014031"/>
    </source>
</evidence>
<dbReference type="EMBL" id="CP014323">
    <property type="protein sequence ID" value="AMJ99616.1"/>
    <property type="molecule type" value="Genomic_DNA"/>
</dbReference>
<evidence type="ECO:0000256" key="3">
    <source>
        <dbReference type="ARBA" id="ARBA00022729"/>
    </source>
</evidence>
<dbReference type="Proteomes" id="UP000095392">
    <property type="component" value="Unassembled WGS sequence"/>
</dbReference>
<reference evidence="5 7" key="1">
    <citation type="submission" date="2015-12" db="EMBL/GenBank/DDBJ databases">
        <authorList>
            <person name="Shamseldin A."/>
            <person name="Moawad H."/>
            <person name="Abd El-Rahim W.M."/>
            <person name="Sadowsky M.J."/>
        </authorList>
    </citation>
    <scope>NUCLEOTIDE SEQUENCE [LARGE SCALE GENOMIC DNA]</scope>
    <source>
        <strain evidence="5 7">D7</strain>
    </source>
</reference>
<comment type="function">
    <text evidence="1">May be involved in the biogenesis of curli organelles.</text>
</comment>
<evidence type="ECO:0000313" key="6">
    <source>
        <dbReference type="EMBL" id="OES28444.1"/>
    </source>
</evidence>
<feature type="chain" id="PRO_5014244913" description="Curli production assembly/transport component CsgF" evidence="4">
    <location>
        <begin position="26"/>
        <end position="151"/>
    </location>
</feature>
<evidence type="ECO:0000313" key="8">
    <source>
        <dbReference type="Proteomes" id="UP000095392"/>
    </source>
</evidence>
<dbReference type="Pfam" id="PF10614">
    <property type="entry name" value="CsgF"/>
    <property type="match status" value="1"/>
</dbReference>
<evidence type="ECO:0000313" key="5">
    <source>
        <dbReference type="EMBL" id="AMJ99616.1"/>
    </source>
</evidence>
<sequence length="151" mass="16605">MVMKKGILIAALIATGSWTSASVKATELVYEPINPSFGGNPLNGSFLLSKANSQNAHTAPYSERSYDERLQESLERAYINRIVREITDIAFGEQEYDEDGNPIDSIFNQDSIFVSGDFQVELITSNPDSIVVNITNLLTGEVTVVEIPRFG</sequence>
<keyword evidence="3 4" id="KW-0732">Signal</keyword>
<dbReference type="STRING" id="28108.ACZ81_16070"/>
<evidence type="ECO:0000256" key="4">
    <source>
        <dbReference type="SAM" id="SignalP"/>
    </source>
</evidence>
<name>A0A126Q2S8_ALTMA</name>
<feature type="signal peptide" evidence="4">
    <location>
        <begin position="1"/>
        <end position="25"/>
    </location>
</feature>
<dbReference type="OrthoDB" id="1443407at2"/>
<dbReference type="AlphaFoldDB" id="A0A126Q2S8"/>
<dbReference type="InterPro" id="IPR018893">
    <property type="entry name" value="T8SS_CsgF"/>
</dbReference>